<keyword evidence="2" id="KW-0804">Transcription</keyword>
<dbReference type="KEGG" id="pda:103701394"/>
<feature type="region of interest" description="SAW" evidence="3">
    <location>
        <begin position="366"/>
        <end position="454"/>
    </location>
</feature>
<dbReference type="Pfam" id="PF03514">
    <property type="entry name" value="GRAS"/>
    <property type="match status" value="1"/>
</dbReference>
<sequence length="467" mass="52433">MQEDIGLEEMLSLNLGISSTAKKRKRTEESNVIPCGNLMPDVLDKKFFGLLQSRERMLGLDPRRKGLEDGEGLQLIHLLLASAAAVDANNTISAIDALHELYQLVSTNGDPIQRVAAYFADGLAARLLTKTSPFYETIMAQPASEEQLLAFTELYQASPFHQFAHFTANQAIMEAFEEGQQRPHNGRSLHVIDFDVSYGFQWPSLIQSLSDKATRSKPISLRITGFGRSIEELRETETRLVNFTKGCDNLFMKFEGLLRGSVRSDFKIEKNATLVVNLVFYLQTLRSSSEVSDALMAVCSLNPSLVVVVEKEGGRRPCTFLSRFMESLHYYAAMFDSLNDCLPAESTERLKIEKNHLGREIKIAMTEEEKEEGKHLEFERTDTWKGKMESFGFGEIKLSSRSVSQAKLLLKIKSHLSTIEHDGGCGFRILERDEGRAISLAWQDRHLATVSAWHCVRSPNHSLGCSS</sequence>
<comment type="caution">
    <text evidence="3">Lacks conserved residue(s) required for the propagation of feature annotation.</text>
</comment>
<dbReference type="AlphaFoldDB" id="A0A8B7BMP2"/>
<evidence type="ECO:0000256" key="2">
    <source>
        <dbReference type="ARBA" id="ARBA00023163"/>
    </source>
</evidence>
<dbReference type="OrthoDB" id="1934063at2759"/>
<evidence type="ECO:0000313" key="4">
    <source>
        <dbReference type="Proteomes" id="UP000228380"/>
    </source>
</evidence>
<dbReference type="PROSITE" id="PS50985">
    <property type="entry name" value="GRAS"/>
    <property type="match status" value="1"/>
</dbReference>
<proteinExistence type="inferred from homology"/>
<protein>
    <submittedName>
        <fullName evidence="5">GRAS family protein RAM1-like</fullName>
    </submittedName>
</protein>
<dbReference type="Proteomes" id="UP000228380">
    <property type="component" value="Chromosome 14"/>
</dbReference>
<evidence type="ECO:0000256" key="1">
    <source>
        <dbReference type="ARBA" id="ARBA00023015"/>
    </source>
</evidence>
<feature type="short sequence motif" description="VHIID" evidence="3">
    <location>
        <begin position="189"/>
        <end position="193"/>
    </location>
</feature>
<name>A0A8B7BMP2_PHODC</name>
<comment type="similarity">
    <text evidence="3">Belongs to the GRAS family.</text>
</comment>
<keyword evidence="4" id="KW-1185">Reference proteome</keyword>
<gene>
    <name evidence="5" type="primary">LOC103701394</name>
</gene>
<evidence type="ECO:0000313" key="5">
    <source>
        <dbReference type="RefSeq" id="XP_008781654.2"/>
    </source>
</evidence>
<reference evidence="5" key="2">
    <citation type="submission" date="2025-08" db="UniProtKB">
        <authorList>
            <consortium name="RefSeq"/>
        </authorList>
    </citation>
    <scope>IDENTIFICATION</scope>
    <source>
        <tissue evidence="5">Young leaves</tissue>
    </source>
</reference>
<keyword evidence="1" id="KW-0805">Transcription regulation</keyword>
<organism evidence="4 5">
    <name type="scientific">Phoenix dactylifera</name>
    <name type="common">Date palm</name>
    <dbReference type="NCBI Taxonomy" id="42345"/>
    <lineage>
        <taxon>Eukaryota</taxon>
        <taxon>Viridiplantae</taxon>
        <taxon>Streptophyta</taxon>
        <taxon>Embryophyta</taxon>
        <taxon>Tracheophyta</taxon>
        <taxon>Spermatophyta</taxon>
        <taxon>Magnoliopsida</taxon>
        <taxon>Liliopsida</taxon>
        <taxon>Arecaceae</taxon>
        <taxon>Coryphoideae</taxon>
        <taxon>Phoeniceae</taxon>
        <taxon>Phoenix</taxon>
    </lineage>
</organism>
<dbReference type="PANTHER" id="PTHR31636">
    <property type="entry name" value="OSJNBA0084A10.13 PROTEIN-RELATED"/>
    <property type="match status" value="1"/>
</dbReference>
<dbReference type="GeneID" id="103701394"/>
<accession>A0A8B7BMP2</accession>
<dbReference type="InterPro" id="IPR005202">
    <property type="entry name" value="TF_GRAS"/>
</dbReference>
<evidence type="ECO:0000256" key="3">
    <source>
        <dbReference type="PROSITE-ProRule" id="PRU01191"/>
    </source>
</evidence>
<dbReference type="RefSeq" id="XP_008781654.2">
    <property type="nucleotide sequence ID" value="XM_008783432.4"/>
</dbReference>
<reference evidence="4" key="1">
    <citation type="journal article" date="2019" name="Nat. Commun.">
        <title>Genome-wide association mapping of date palm fruit traits.</title>
        <authorList>
            <person name="Hazzouri K.M."/>
            <person name="Gros-Balthazard M."/>
            <person name="Flowers J.M."/>
            <person name="Copetti D."/>
            <person name="Lemansour A."/>
            <person name="Lebrun M."/>
            <person name="Masmoudi K."/>
            <person name="Ferrand S."/>
            <person name="Dhar M.I."/>
            <person name="Fresquez Z.A."/>
            <person name="Rosas U."/>
            <person name="Zhang J."/>
            <person name="Talag J."/>
            <person name="Lee S."/>
            <person name="Kudrna D."/>
            <person name="Powell R.F."/>
            <person name="Leitch I.J."/>
            <person name="Krueger R.R."/>
            <person name="Wing R.A."/>
            <person name="Amiri K.M.A."/>
            <person name="Purugganan M.D."/>
        </authorList>
    </citation>
    <scope>NUCLEOTIDE SEQUENCE [LARGE SCALE GENOMIC DNA]</scope>
    <source>
        <strain evidence="4">cv. Khalas</strain>
    </source>
</reference>